<evidence type="ECO:0000256" key="3">
    <source>
        <dbReference type="ARBA" id="ARBA00022664"/>
    </source>
</evidence>
<keyword evidence="4" id="KW-0508">mRNA splicing</keyword>
<dbReference type="EMBL" id="BPLQ01005582">
    <property type="protein sequence ID" value="GIY15798.1"/>
    <property type="molecule type" value="Genomic_DNA"/>
</dbReference>
<dbReference type="GO" id="GO:0000381">
    <property type="term" value="P:regulation of alternative mRNA splicing, via spliceosome"/>
    <property type="evidence" value="ECO:0007669"/>
    <property type="project" value="InterPro"/>
</dbReference>
<dbReference type="GO" id="GO:0008380">
    <property type="term" value="P:RNA splicing"/>
    <property type="evidence" value="ECO:0007669"/>
    <property type="project" value="UniProtKB-KW"/>
</dbReference>
<keyword evidence="6" id="KW-0175">Coiled coil</keyword>
<dbReference type="GO" id="GO:0016556">
    <property type="term" value="P:mRNA modification"/>
    <property type="evidence" value="ECO:0007669"/>
    <property type="project" value="InterPro"/>
</dbReference>
<dbReference type="Pfam" id="PF17098">
    <property type="entry name" value="Wtap"/>
    <property type="match status" value="1"/>
</dbReference>
<evidence type="ECO:0000256" key="4">
    <source>
        <dbReference type="ARBA" id="ARBA00023187"/>
    </source>
</evidence>
<proteinExistence type="inferred from homology"/>
<feature type="compositionally biased region" description="Basic and acidic residues" evidence="7">
    <location>
        <begin position="401"/>
        <end position="412"/>
    </location>
</feature>
<dbReference type="Proteomes" id="UP001054837">
    <property type="component" value="Unassembled WGS sequence"/>
</dbReference>
<feature type="compositionally biased region" description="Basic and acidic residues" evidence="7">
    <location>
        <begin position="501"/>
        <end position="511"/>
    </location>
</feature>
<comment type="subcellular location">
    <subcellularLocation>
        <location evidence="1">Nucleus</location>
    </subcellularLocation>
</comment>
<evidence type="ECO:0000256" key="6">
    <source>
        <dbReference type="SAM" id="Coils"/>
    </source>
</evidence>
<feature type="compositionally biased region" description="Basic and acidic residues" evidence="7">
    <location>
        <begin position="464"/>
        <end position="480"/>
    </location>
</feature>
<evidence type="ECO:0000256" key="2">
    <source>
        <dbReference type="ARBA" id="ARBA00010313"/>
    </source>
</evidence>
<accession>A0AAV4R6U3</accession>
<dbReference type="InterPro" id="IPR033757">
    <property type="entry name" value="WTAP"/>
</dbReference>
<dbReference type="GO" id="GO:0006397">
    <property type="term" value="P:mRNA processing"/>
    <property type="evidence" value="ECO:0007669"/>
    <property type="project" value="UniProtKB-KW"/>
</dbReference>
<sequence length="528" mass="60363">MAAKTPTITRVRIAREELEKMSKEQLQKCWNIQDQYVDLLENKLQSGSEHSELMSLRESEEKLKQQQIDASRRENILVMRLTTKEHEMQEFAGQIQELKQAQVPTIAQLRSAMLDPAVNLLFEKMRKEIEALKARLEETQNELSAWKFTPDSNTGKRLMAKCRLLYQENEELGKIISSGRMAKLEGDLALQKSFSEELKKSQSELDEFLLELDEDVEGMQSTIYYLQQQLREAKEQIVHLQKEKHELSGMPNGLPEKFVSNNIDNCKSSNIKTIVENHQINDSSIDSVSKEMNRTENLSSPIIKNELNYVEHVPGVSIKHESDLVNEEGKADVSEPAFNVPAPKEVNNELPVETVIVENKNSINHEKQTPLVERTNLLDENMDTSENIQKRTTDQISDVNKSAEKDVPEIFAKDTPAQNATQKPNKRTSDGRGRGRKRSRPRTPVESDSNKEDSLPVKKRSRRKEAEIRQDVIEENRTSVEIDTDTEVQVAQTLASWASTKQERTEAKQEIDECSLGNGELKIDNEDK</sequence>
<comment type="similarity">
    <text evidence="2">Belongs to the fl(2)d family.</text>
</comment>
<feature type="coiled-coil region" evidence="6">
    <location>
        <begin position="81"/>
        <end position="149"/>
    </location>
</feature>
<dbReference type="PANTHER" id="PTHR15217">
    <property type="entry name" value="WILMS' TUMOR 1-ASSOCIATING PROTEIN"/>
    <property type="match status" value="1"/>
</dbReference>
<feature type="region of interest" description="Disordered" evidence="7">
    <location>
        <begin position="366"/>
        <end position="485"/>
    </location>
</feature>
<dbReference type="PANTHER" id="PTHR15217:SF0">
    <property type="entry name" value="PRE-MRNA-SPLICING REGULATOR WTAP"/>
    <property type="match status" value="1"/>
</dbReference>
<name>A0AAV4R6U3_9ARAC</name>
<protein>
    <submittedName>
        <fullName evidence="8">Pre-mRNA-splicing regulator WTAP</fullName>
    </submittedName>
</protein>
<dbReference type="GO" id="GO:0005634">
    <property type="term" value="C:nucleus"/>
    <property type="evidence" value="ECO:0007669"/>
    <property type="project" value="UniProtKB-SubCell"/>
</dbReference>
<feature type="compositionally biased region" description="Basic and acidic residues" evidence="7">
    <location>
        <begin position="443"/>
        <end position="456"/>
    </location>
</feature>
<feature type="coiled-coil region" evidence="6">
    <location>
        <begin position="223"/>
        <end position="250"/>
    </location>
</feature>
<organism evidence="8 9">
    <name type="scientific">Caerostris darwini</name>
    <dbReference type="NCBI Taxonomy" id="1538125"/>
    <lineage>
        <taxon>Eukaryota</taxon>
        <taxon>Metazoa</taxon>
        <taxon>Ecdysozoa</taxon>
        <taxon>Arthropoda</taxon>
        <taxon>Chelicerata</taxon>
        <taxon>Arachnida</taxon>
        <taxon>Araneae</taxon>
        <taxon>Araneomorphae</taxon>
        <taxon>Entelegynae</taxon>
        <taxon>Araneoidea</taxon>
        <taxon>Araneidae</taxon>
        <taxon>Caerostris</taxon>
    </lineage>
</organism>
<reference evidence="8 9" key="1">
    <citation type="submission" date="2021-06" db="EMBL/GenBank/DDBJ databases">
        <title>Caerostris darwini draft genome.</title>
        <authorList>
            <person name="Kono N."/>
            <person name="Arakawa K."/>
        </authorList>
    </citation>
    <scope>NUCLEOTIDE SEQUENCE [LARGE SCALE GENOMIC DNA]</scope>
</reference>
<dbReference type="AlphaFoldDB" id="A0AAV4R6U3"/>
<keyword evidence="9" id="KW-1185">Reference proteome</keyword>
<evidence type="ECO:0000256" key="7">
    <source>
        <dbReference type="SAM" id="MobiDB-lite"/>
    </source>
</evidence>
<keyword evidence="5" id="KW-0539">Nucleus</keyword>
<evidence type="ECO:0000256" key="1">
    <source>
        <dbReference type="ARBA" id="ARBA00004123"/>
    </source>
</evidence>
<comment type="caution">
    <text evidence="8">The sequence shown here is derived from an EMBL/GenBank/DDBJ whole genome shotgun (WGS) entry which is preliminary data.</text>
</comment>
<evidence type="ECO:0000313" key="8">
    <source>
        <dbReference type="EMBL" id="GIY15798.1"/>
    </source>
</evidence>
<keyword evidence="3" id="KW-0507">mRNA processing</keyword>
<gene>
    <name evidence="8" type="primary">wtap</name>
    <name evidence="8" type="ORF">CDAR_588891</name>
</gene>
<evidence type="ECO:0000313" key="9">
    <source>
        <dbReference type="Proteomes" id="UP001054837"/>
    </source>
</evidence>
<feature type="region of interest" description="Disordered" evidence="7">
    <location>
        <begin position="499"/>
        <end position="528"/>
    </location>
</feature>
<evidence type="ECO:0000256" key="5">
    <source>
        <dbReference type="ARBA" id="ARBA00023242"/>
    </source>
</evidence>